<dbReference type="InterPro" id="IPR046825">
    <property type="entry name" value="PDH_C"/>
</dbReference>
<dbReference type="GO" id="GO:0006571">
    <property type="term" value="P:tyrosine biosynthetic process"/>
    <property type="evidence" value="ECO:0007669"/>
    <property type="project" value="InterPro"/>
</dbReference>
<dbReference type="RefSeq" id="WP_014809188.1">
    <property type="nucleotide sequence ID" value="NC_018025.1"/>
</dbReference>
<dbReference type="InterPro" id="IPR046826">
    <property type="entry name" value="PDH_N"/>
</dbReference>
<sequence length="291" mass="31442">MKLSECTVAIIGMGLMGGSLGRALVSTRACKEVRGFTRSPENGESIVSLQAADRVFTDLPDILAGARLTVLATPVRTIEQQIATLYPFMDSGTVLTDMGSVKRNVVEAMRKLPPEIQPIAGHPMCGKETAGIQASDPELFRNKKWVVVPTEDTDPRAVRLLEELIETVGARVVVMDAETHDLAAACVSHLAYVLAASLVSSADLTARTVPQVWELASSGFRDTSRVAAGNIDMVMDILSANKDNVLAMIETATEQLGDFARLLTTGDEAGLREKLTHIRMTRRSCDTNKLF</sequence>
<dbReference type="PROSITE" id="PS51176">
    <property type="entry name" value="PDH_ADH"/>
    <property type="match status" value="1"/>
</dbReference>
<evidence type="ECO:0000313" key="3">
    <source>
        <dbReference type="EMBL" id="AFM24037.1"/>
    </source>
</evidence>
<evidence type="ECO:0000313" key="4">
    <source>
        <dbReference type="Proteomes" id="UP000006055"/>
    </source>
</evidence>
<dbReference type="SUPFAM" id="SSF48179">
    <property type="entry name" value="6-phosphogluconate dehydrogenase C-terminal domain-like"/>
    <property type="match status" value="1"/>
</dbReference>
<keyword evidence="4" id="KW-1185">Reference proteome</keyword>
<dbReference type="eggNOG" id="COG0287">
    <property type="taxonomic scope" value="Bacteria"/>
</dbReference>
<reference evidence="4" key="1">
    <citation type="submission" date="2012-06" db="EMBL/GenBank/DDBJ databases">
        <title>Complete sequence of chromosome of Desulfomonile tiedjei DSM 6799.</title>
        <authorList>
            <person name="Lucas S."/>
            <person name="Copeland A."/>
            <person name="Lapidus A."/>
            <person name="Glavina del Rio T."/>
            <person name="Dalin E."/>
            <person name="Tice H."/>
            <person name="Bruce D."/>
            <person name="Goodwin L."/>
            <person name="Pitluck S."/>
            <person name="Peters L."/>
            <person name="Ovchinnikova G."/>
            <person name="Zeytun A."/>
            <person name="Lu M."/>
            <person name="Kyrpides N."/>
            <person name="Mavromatis K."/>
            <person name="Ivanova N."/>
            <person name="Brettin T."/>
            <person name="Detter J.C."/>
            <person name="Han C."/>
            <person name="Larimer F."/>
            <person name="Land M."/>
            <person name="Hauser L."/>
            <person name="Markowitz V."/>
            <person name="Cheng J.-F."/>
            <person name="Hugenholtz P."/>
            <person name="Woyke T."/>
            <person name="Wu D."/>
            <person name="Spring S."/>
            <person name="Schroeder M."/>
            <person name="Brambilla E."/>
            <person name="Klenk H.-P."/>
            <person name="Eisen J.A."/>
        </authorList>
    </citation>
    <scope>NUCLEOTIDE SEQUENCE [LARGE SCALE GENOMIC DNA]</scope>
    <source>
        <strain evidence="4">ATCC 49306 / DSM 6799 / DCB-1</strain>
    </source>
</reference>
<name>I4C396_DESTA</name>
<dbReference type="PATRIC" id="fig|706587.4.peg.1520"/>
<dbReference type="InterPro" id="IPR003099">
    <property type="entry name" value="Prephen_DH"/>
</dbReference>
<dbReference type="EMBL" id="CP003360">
    <property type="protein sequence ID" value="AFM24037.1"/>
    <property type="molecule type" value="Genomic_DNA"/>
</dbReference>
<dbReference type="HOGENOM" id="CLU_055968_0_1_7"/>
<accession>I4C396</accession>
<dbReference type="OrthoDB" id="9802008at2"/>
<dbReference type="Gene3D" id="1.10.3660.10">
    <property type="entry name" value="6-phosphogluconate dehydrogenase C-terminal like domain"/>
    <property type="match status" value="1"/>
</dbReference>
<dbReference type="AlphaFoldDB" id="I4C396"/>
<dbReference type="GO" id="GO:0004665">
    <property type="term" value="F:prephenate dehydrogenase (NADP+) activity"/>
    <property type="evidence" value="ECO:0007669"/>
    <property type="project" value="InterPro"/>
</dbReference>
<dbReference type="KEGG" id="dti:Desti_1324"/>
<evidence type="ECO:0000259" key="2">
    <source>
        <dbReference type="PROSITE" id="PS51176"/>
    </source>
</evidence>
<dbReference type="Proteomes" id="UP000006055">
    <property type="component" value="Chromosome"/>
</dbReference>
<dbReference type="GO" id="GO:0070403">
    <property type="term" value="F:NAD+ binding"/>
    <property type="evidence" value="ECO:0007669"/>
    <property type="project" value="InterPro"/>
</dbReference>
<proteinExistence type="predicted"/>
<keyword evidence="1 3" id="KW-0560">Oxidoreductase</keyword>
<dbReference type="EC" id="1.3.1.12" evidence="3"/>
<dbReference type="InterPro" id="IPR050812">
    <property type="entry name" value="Preph/Arog_dehydrog"/>
</dbReference>
<evidence type="ECO:0000256" key="1">
    <source>
        <dbReference type="ARBA" id="ARBA00023002"/>
    </source>
</evidence>
<gene>
    <name evidence="3" type="ordered locus">Desti_1324</name>
</gene>
<dbReference type="Gene3D" id="3.40.50.720">
    <property type="entry name" value="NAD(P)-binding Rossmann-like Domain"/>
    <property type="match status" value="1"/>
</dbReference>
<dbReference type="STRING" id="706587.Desti_1324"/>
<protein>
    <submittedName>
        <fullName evidence="3">Prephenate dehydrogenase</fullName>
        <ecNumber evidence="3">1.3.1.12</ecNumber>
    </submittedName>
</protein>
<dbReference type="PANTHER" id="PTHR21363">
    <property type="entry name" value="PREPHENATE DEHYDROGENASE"/>
    <property type="match status" value="1"/>
</dbReference>
<feature type="domain" description="Prephenate/arogenate dehydrogenase" evidence="2">
    <location>
        <begin position="6"/>
        <end position="291"/>
    </location>
</feature>
<dbReference type="FunFam" id="3.40.50.720:FF:000208">
    <property type="entry name" value="Prephenate dehydrogenase"/>
    <property type="match status" value="1"/>
</dbReference>
<dbReference type="SUPFAM" id="SSF51735">
    <property type="entry name" value="NAD(P)-binding Rossmann-fold domains"/>
    <property type="match status" value="1"/>
</dbReference>
<dbReference type="GO" id="GO:0008977">
    <property type="term" value="F:prephenate dehydrogenase (NAD+) activity"/>
    <property type="evidence" value="ECO:0007669"/>
    <property type="project" value="UniProtKB-EC"/>
</dbReference>
<dbReference type="InterPro" id="IPR008927">
    <property type="entry name" value="6-PGluconate_DH-like_C_sf"/>
</dbReference>
<dbReference type="InterPro" id="IPR036291">
    <property type="entry name" value="NAD(P)-bd_dom_sf"/>
</dbReference>
<dbReference type="Pfam" id="PF02153">
    <property type="entry name" value="PDH_N"/>
    <property type="match status" value="1"/>
</dbReference>
<dbReference type="Pfam" id="PF20463">
    <property type="entry name" value="PDH_C"/>
    <property type="match status" value="1"/>
</dbReference>
<organism evidence="3 4">
    <name type="scientific">Desulfomonile tiedjei (strain ATCC 49306 / DSM 6799 / DCB-1)</name>
    <dbReference type="NCBI Taxonomy" id="706587"/>
    <lineage>
        <taxon>Bacteria</taxon>
        <taxon>Pseudomonadati</taxon>
        <taxon>Thermodesulfobacteriota</taxon>
        <taxon>Desulfomonilia</taxon>
        <taxon>Desulfomonilales</taxon>
        <taxon>Desulfomonilaceae</taxon>
        <taxon>Desulfomonile</taxon>
    </lineage>
</organism>
<dbReference type="PANTHER" id="PTHR21363:SF0">
    <property type="entry name" value="PREPHENATE DEHYDROGENASE [NADP(+)]"/>
    <property type="match status" value="1"/>
</dbReference>